<gene>
    <name evidence="2" type="ORF">PIB30_073137</name>
</gene>
<organism evidence="2 3">
    <name type="scientific">Stylosanthes scabra</name>
    <dbReference type="NCBI Taxonomy" id="79078"/>
    <lineage>
        <taxon>Eukaryota</taxon>
        <taxon>Viridiplantae</taxon>
        <taxon>Streptophyta</taxon>
        <taxon>Embryophyta</taxon>
        <taxon>Tracheophyta</taxon>
        <taxon>Spermatophyta</taxon>
        <taxon>Magnoliopsida</taxon>
        <taxon>eudicotyledons</taxon>
        <taxon>Gunneridae</taxon>
        <taxon>Pentapetalae</taxon>
        <taxon>rosids</taxon>
        <taxon>fabids</taxon>
        <taxon>Fabales</taxon>
        <taxon>Fabaceae</taxon>
        <taxon>Papilionoideae</taxon>
        <taxon>50 kb inversion clade</taxon>
        <taxon>dalbergioids sensu lato</taxon>
        <taxon>Dalbergieae</taxon>
        <taxon>Pterocarpus clade</taxon>
        <taxon>Stylosanthes</taxon>
    </lineage>
</organism>
<accession>A0ABU6YLV7</accession>
<evidence type="ECO:0000313" key="3">
    <source>
        <dbReference type="Proteomes" id="UP001341840"/>
    </source>
</evidence>
<name>A0ABU6YLV7_9FABA</name>
<evidence type="ECO:0000256" key="1">
    <source>
        <dbReference type="ARBA" id="ARBA00009861"/>
    </source>
</evidence>
<dbReference type="PANTHER" id="PTHR31642">
    <property type="entry name" value="TRICHOTHECENE 3-O-ACETYLTRANSFERASE"/>
    <property type="match status" value="1"/>
</dbReference>
<dbReference type="EMBL" id="JASCZI010242536">
    <property type="protein sequence ID" value="MED6211377.1"/>
    <property type="molecule type" value="Genomic_DNA"/>
</dbReference>
<reference evidence="2 3" key="1">
    <citation type="journal article" date="2023" name="Plants (Basel)">
        <title>Bridging the Gap: Combining Genomics and Transcriptomics Approaches to Understand Stylosanthes scabra, an Orphan Legume from the Brazilian Caatinga.</title>
        <authorList>
            <person name="Ferreira-Neto J.R.C."/>
            <person name="da Silva M.D."/>
            <person name="Binneck E."/>
            <person name="de Melo N.F."/>
            <person name="da Silva R.H."/>
            <person name="de Melo A.L.T.M."/>
            <person name="Pandolfi V."/>
            <person name="Bustamante F.O."/>
            <person name="Brasileiro-Vidal A.C."/>
            <person name="Benko-Iseppon A.M."/>
        </authorList>
    </citation>
    <scope>NUCLEOTIDE SEQUENCE [LARGE SCALE GENOMIC DNA]</scope>
    <source>
        <tissue evidence="2">Leaves</tissue>
    </source>
</reference>
<dbReference type="Gene3D" id="3.30.559.10">
    <property type="entry name" value="Chloramphenicol acetyltransferase-like domain"/>
    <property type="match status" value="2"/>
</dbReference>
<evidence type="ECO:0000313" key="2">
    <source>
        <dbReference type="EMBL" id="MED6211377.1"/>
    </source>
</evidence>
<proteinExistence type="inferred from homology"/>
<keyword evidence="3" id="KW-1185">Reference proteome</keyword>
<sequence length="450" mass="50747">MEEETQPSLTCKFSTVVPGTPRGDENDTYNLGYMDLLMKLHYVTTVHFFSPQAAQGLSIYDFKKPMFLLLDQYHHLSGRIRRSEPSPRPFIKCNDSGVRIVESHCDNTLEEWFNQKGYSIHELVHDHVLGPDISFSPLCFLKFTWFKCGGLCVGLSWSHVLGDFFSAFNFITKWSHMVAAGHVPPKSLHVRNPINPNNEELLESLHTNNNNPIQDSKIPILKRVTTLDGERWIAATATKIVSRTFYVSYKQLHHLLTTQESENTTTSYFEIVSAVFWKCVAQIRSSKPKDVTICEHGNKYEFPTNIGLEFSTVEANNNVSVAESDVLELARLIGSEKKKVKKHLMEKLVEESEGKEDFIVYGTRLTFVNLEQEEGNNIYGVKLNGEKPMVANCALHGVGDEGVVLVIPAPHDKEDGGNNNGRLVTVSLPEKEVEQLKEKLGTEWGIASHP</sequence>
<dbReference type="PANTHER" id="PTHR31642:SF259">
    <property type="entry name" value="PROTEIN ECERIFERUM 2"/>
    <property type="match status" value="1"/>
</dbReference>
<dbReference type="InterPro" id="IPR023213">
    <property type="entry name" value="CAT-like_dom_sf"/>
</dbReference>
<dbReference type="Proteomes" id="UP001341840">
    <property type="component" value="Unassembled WGS sequence"/>
</dbReference>
<comment type="similarity">
    <text evidence="1">Belongs to the plant acyltransferase family.</text>
</comment>
<comment type="caution">
    <text evidence="2">The sequence shown here is derived from an EMBL/GenBank/DDBJ whole genome shotgun (WGS) entry which is preliminary data.</text>
</comment>
<dbReference type="InterPro" id="IPR050317">
    <property type="entry name" value="Plant_Fungal_Acyltransferase"/>
</dbReference>
<dbReference type="Pfam" id="PF02458">
    <property type="entry name" value="Transferase"/>
    <property type="match status" value="1"/>
</dbReference>
<protein>
    <submittedName>
        <fullName evidence="2">Uncharacterized protein</fullName>
    </submittedName>
</protein>